<proteinExistence type="predicted"/>
<reference evidence="1" key="1">
    <citation type="submission" date="2022-11" db="EMBL/GenBank/DDBJ databases">
        <title>Genome Resource of Sclerotinia nivalis Strain SnTB1, a Plant Pathogen Isolated from American Ginseng.</title>
        <authorList>
            <person name="Fan S."/>
        </authorList>
    </citation>
    <scope>NUCLEOTIDE SEQUENCE</scope>
    <source>
        <strain evidence="1">SnTB1</strain>
    </source>
</reference>
<dbReference type="AlphaFoldDB" id="A0A9X0DF70"/>
<dbReference type="EMBL" id="JAPEIS010000013">
    <property type="protein sequence ID" value="KAJ8060604.1"/>
    <property type="molecule type" value="Genomic_DNA"/>
</dbReference>
<name>A0A9X0DF70_9HELO</name>
<keyword evidence="2" id="KW-1185">Reference proteome</keyword>
<organism evidence="1 2">
    <name type="scientific">Sclerotinia nivalis</name>
    <dbReference type="NCBI Taxonomy" id="352851"/>
    <lineage>
        <taxon>Eukaryota</taxon>
        <taxon>Fungi</taxon>
        <taxon>Dikarya</taxon>
        <taxon>Ascomycota</taxon>
        <taxon>Pezizomycotina</taxon>
        <taxon>Leotiomycetes</taxon>
        <taxon>Helotiales</taxon>
        <taxon>Sclerotiniaceae</taxon>
        <taxon>Sclerotinia</taxon>
    </lineage>
</organism>
<evidence type="ECO:0000313" key="1">
    <source>
        <dbReference type="EMBL" id="KAJ8060604.1"/>
    </source>
</evidence>
<protein>
    <submittedName>
        <fullName evidence="1">Uncharacterized protein</fullName>
    </submittedName>
</protein>
<evidence type="ECO:0000313" key="2">
    <source>
        <dbReference type="Proteomes" id="UP001152300"/>
    </source>
</evidence>
<gene>
    <name evidence="1" type="ORF">OCU04_010915</name>
</gene>
<accession>A0A9X0DF70</accession>
<sequence length="99" mass="11292">MIPPPSSSSPQHLMILPTSRAGELSGHLLPLLSFEFELSFPHYWVSESLFICNLSKRLVHSERLKYTTFEQKLGTQSSRNLLSKNIKAHFPQHVFQVGD</sequence>
<dbReference type="Proteomes" id="UP001152300">
    <property type="component" value="Unassembled WGS sequence"/>
</dbReference>
<comment type="caution">
    <text evidence="1">The sequence shown here is derived from an EMBL/GenBank/DDBJ whole genome shotgun (WGS) entry which is preliminary data.</text>
</comment>